<gene>
    <name evidence="1" type="ORF">S01H1_44636</name>
</gene>
<accession>X0W8L6</accession>
<protein>
    <submittedName>
        <fullName evidence="1">Uncharacterized protein</fullName>
    </submittedName>
</protein>
<dbReference type="Gene3D" id="3.40.50.450">
    <property type="match status" value="1"/>
</dbReference>
<evidence type="ECO:0000313" key="1">
    <source>
        <dbReference type="EMBL" id="GAG08961.1"/>
    </source>
</evidence>
<comment type="caution">
    <text evidence="1">The sequence shown here is derived from an EMBL/GenBank/DDBJ whole genome shotgun (WGS) entry which is preliminary data.</text>
</comment>
<dbReference type="AlphaFoldDB" id="X0W8L6"/>
<reference evidence="1" key="1">
    <citation type="journal article" date="2014" name="Front. Microbiol.">
        <title>High frequency of phylogenetically diverse reductive dehalogenase-homologous genes in deep subseafloor sedimentary metagenomes.</title>
        <authorList>
            <person name="Kawai M."/>
            <person name="Futagami T."/>
            <person name="Toyoda A."/>
            <person name="Takaki Y."/>
            <person name="Nishi S."/>
            <person name="Hori S."/>
            <person name="Arai W."/>
            <person name="Tsubouchi T."/>
            <person name="Morono Y."/>
            <person name="Uchiyama I."/>
            <person name="Ito T."/>
            <person name="Fujiyama A."/>
            <person name="Inagaki F."/>
            <person name="Takami H."/>
        </authorList>
    </citation>
    <scope>NUCLEOTIDE SEQUENCE</scope>
    <source>
        <strain evidence="1">Expedition CK06-06</strain>
    </source>
</reference>
<name>X0W8L6_9ZZZZ</name>
<sequence>MNGDKNRIRVYVSHPIRGVKGKNATKEDMEANNRLATIFGKALSKEFPDVEFYVPATHDEFVLIGYEEGILSEEQILFIDCKIIDTCQVVLVYIPKRHISNGMFTEVDHTNMTGKQTLLVNDDNAIRIFRRYLKGLMT</sequence>
<organism evidence="1">
    <name type="scientific">marine sediment metagenome</name>
    <dbReference type="NCBI Taxonomy" id="412755"/>
    <lineage>
        <taxon>unclassified sequences</taxon>
        <taxon>metagenomes</taxon>
        <taxon>ecological metagenomes</taxon>
    </lineage>
</organism>
<dbReference type="EMBL" id="BARS01028477">
    <property type="protein sequence ID" value="GAG08961.1"/>
    <property type="molecule type" value="Genomic_DNA"/>
</dbReference>
<proteinExistence type="predicted"/>